<evidence type="ECO:0000256" key="4">
    <source>
        <dbReference type="ARBA" id="ARBA00022759"/>
    </source>
</evidence>
<name>A0ABR0B7L9_9CRUS</name>
<comment type="caution">
    <text evidence="9">The sequence shown here is derived from an EMBL/GenBank/DDBJ whole genome shotgun (WGS) entry which is preliminary data.</text>
</comment>
<organism evidence="9 10">
    <name type="scientific">Daphnia magna</name>
    <dbReference type="NCBI Taxonomy" id="35525"/>
    <lineage>
        <taxon>Eukaryota</taxon>
        <taxon>Metazoa</taxon>
        <taxon>Ecdysozoa</taxon>
        <taxon>Arthropoda</taxon>
        <taxon>Crustacea</taxon>
        <taxon>Branchiopoda</taxon>
        <taxon>Diplostraca</taxon>
        <taxon>Cladocera</taxon>
        <taxon>Anomopoda</taxon>
        <taxon>Daphniidae</taxon>
        <taxon>Daphnia</taxon>
    </lineage>
</organism>
<keyword evidence="10" id="KW-1185">Reference proteome</keyword>
<sequence length="459" mass="50810">MALVDTGAAASLVSSKILDTLEGLDFLSNNNVKINTRNRQICYDHFGVEHNFGSNTMPIYSVTFSKAGIHIPLIPMDREDEDLTQQDYHQESDLGLATQVKHHINIGHNASINQRLRRTPESLKLVVKTKIESTDIKLAVCNGMLEFGNLTKLLPLQAAPALACSCQAYRLQGYPDFSREFIIYTDASGHGIGAVLAQIQPPPQSADLVESDGQILRKSDGVEVVIAYTSKHLNDGEAKGSTTEKEAYAIIHAIDVFRTDVVPESDFSDHSNIDVNSGKSERESGINGSDFDPLSESDGEFYVQENVEVGPNGLSFTATPTGDGKWYAIKEYHTLNCIAEEVTLRQEKPDQPIEIPFGLLHTTQQEGQFTLNQNIIVWGERTINNSYSQTLLKGNGYLEIPRSPENNNSSRLYDDNGQLEISFFNKPDKDVSAVGYKDIQEVRLEQPRAVTTTINSPIF</sequence>
<dbReference type="InterPro" id="IPR001969">
    <property type="entry name" value="Aspartic_peptidase_AS"/>
</dbReference>
<evidence type="ECO:0000313" key="10">
    <source>
        <dbReference type="Proteomes" id="UP001234178"/>
    </source>
</evidence>
<dbReference type="InterPro" id="IPR043502">
    <property type="entry name" value="DNA/RNA_pol_sf"/>
</dbReference>
<dbReference type="PANTHER" id="PTHR34072:SF52">
    <property type="entry name" value="RIBONUCLEASE H"/>
    <property type="match status" value="1"/>
</dbReference>
<dbReference type="Pfam" id="PF17917">
    <property type="entry name" value="RT_RNaseH"/>
    <property type="match status" value="1"/>
</dbReference>
<dbReference type="SUPFAM" id="SSF56672">
    <property type="entry name" value="DNA/RNA polymerases"/>
    <property type="match status" value="1"/>
</dbReference>
<evidence type="ECO:0000256" key="6">
    <source>
        <dbReference type="ARBA" id="ARBA00022918"/>
    </source>
</evidence>
<evidence type="ECO:0000256" key="1">
    <source>
        <dbReference type="ARBA" id="ARBA00022679"/>
    </source>
</evidence>
<accession>A0ABR0B7L9</accession>
<dbReference type="EMBL" id="JAOYFB010000040">
    <property type="protein sequence ID" value="KAK4037681.1"/>
    <property type="molecule type" value="Genomic_DNA"/>
</dbReference>
<dbReference type="InterPro" id="IPR041373">
    <property type="entry name" value="RT_RNaseH"/>
</dbReference>
<dbReference type="PANTHER" id="PTHR34072">
    <property type="entry name" value="ENZYMATIC POLYPROTEIN-RELATED"/>
    <property type="match status" value="1"/>
</dbReference>
<protein>
    <recommendedName>
        <fullName evidence="8">Reverse transcriptase RNase H-like domain-containing protein</fullName>
    </recommendedName>
</protein>
<evidence type="ECO:0000256" key="2">
    <source>
        <dbReference type="ARBA" id="ARBA00022695"/>
    </source>
</evidence>
<keyword evidence="1" id="KW-0808">Transferase</keyword>
<gene>
    <name evidence="9" type="ORF">OUZ56_029712</name>
</gene>
<keyword evidence="2" id="KW-0548">Nucleotidyltransferase</keyword>
<evidence type="ECO:0000256" key="5">
    <source>
        <dbReference type="ARBA" id="ARBA00022801"/>
    </source>
</evidence>
<evidence type="ECO:0000256" key="7">
    <source>
        <dbReference type="SAM" id="MobiDB-lite"/>
    </source>
</evidence>
<keyword evidence="5" id="KW-0378">Hydrolase</keyword>
<feature type="region of interest" description="Disordered" evidence="7">
    <location>
        <begin position="267"/>
        <end position="297"/>
    </location>
</feature>
<feature type="domain" description="Reverse transcriptase RNase H-like" evidence="8">
    <location>
        <begin position="176"/>
        <end position="262"/>
    </location>
</feature>
<dbReference type="PROSITE" id="PS00141">
    <property type="entry name" value="ASP_PROTEASE"/>
    <property type="match status" value="1"/>
</dbReference>
<reference evidence="9 10" key="1">
    <citation type="journal article" date="2023" name="Nucleic Acids Res.">
        <title>The hologenome of Daphnia magna reveals possible DNA methylation and microbiome-mediated evolution of the host genome.</title>
        <authorList>
            <person name="Chaturvedi A."/>
            <person name="Li X."/>
            <person name="Dhandapani V."/>
            <person name="Marshall H."/>
            <person name="Kissane S."/>
            <person name="Cuenca-Cambronero M."/>
            <person name="Asole G."/>
            <person name="Calvet F."/>
            <person name="Ruiz-Romero M."/>
            <person name="Marangio P."/>
            <person name="Guigo R."/>
            <person name="Rago D."/>
            <person name="Mirbahai L."/>
            <person name="Eastwood N."/>
            <person name="Colbourne J.K."/>
            <person name="Zhou J."/>
            <person name="Mallon E."/>
            <person name="Orsini L."/>
        </authorList>
    </citation>
    <scope>NUCLEOTIDE SEQUENCE [LARGE SCALE GENOMIC DNA]</scope>
    <source>
        <strain evidence="9">LRV0_1</strain>
    </source>
</reference>
<keyword evidence="3" id="KW-0540">Nuclease</keyword>
<evidence type="ECO:0000256" key="3">
    <source>
        <dbReference type="ARBA" id="ARBA00022722"/>
    </source>
</evidence>
<keyword evidence="4" id="KW-0255">Endonuclease</keyword>
<dbReference type="Proteomes" id="UP001234178">
    <property type="component" value="Unassembled WGS sequence"/>
</dbReference>
<proteinExistence type="predicted"/>
<keyword evidence="6" id="KW-0695">RNA-directed DNA polymerase</keyword>
<evidence type="ECO:0000313" key="9">
    <source>
        <dbReference type="EMBL" id="KAK4037681.1"/>
    </source>
</evidence>
<evidence type="ECO:0000259" key="8">
    <source>
        <dbReference type="Pfam" id="PF17917"/>
    </source>
</evidence>